<keyword evidence="4 5" id="KW-0269">Exonuclease</keyword>
<dbReference type="InterPro" id="IPR025824">
    <property type="entry name" value="OB-fold_nuc-bd_dom"/>
</dbReference>
<dbReference type="GO" id="GO:0003676">
    <property type="term" value="F:nucleic acid binding"/>
    <property type="evidence" value="ECO:0007669"/>
    <property type="project" value="InterPro"/>
</dbReference>
<dbReference type="Pfam" id="PF13742">
    <property type="entry name" value="tRNA_anti_2"/>
    <property type="match status" value="1"/>
</dbReference>
<dbReference type="PANTHER" id="PTHR30008:SF0">
    <property type="entry name" value="EXODEOXYRIBONUCLEASE 7 LARGE SUBUNIT"/>
    <property type="match status" value="1"/>
</dbReference>
<dbReference type="HAMAP" id="MF_00378">
    <property type="entry name" value="Exonuc_7_L"/>
    <property type="match status" value="1"/>
</dbReference>
<name>A0A097ARC6_THEKI</name>
<evidence type="ECO:0000313" key="10">
    <source>
        <dbReference type="Proteomes" id="UP000029669"/>
    </source>
</evidence>
<evidence type="ECO:0000313" key="9">
    <source>
        <dbReference type="EMBL" id="AIS52381.1"/>
    </source>
</evidence>
<evidence type="ECO:0000256" key="1">
    <source>
        <dbReference type="ARBA" id="ARBA00022490"/>
    </source>
</evidence>
<dbReference type="Gene3D" id="2.40.50.140">
    <property type="entry name" value="Nucleic acid-binding proteins"/>
    <property type="match status" value="1"/>
</dbReference>
<dbReference type="OrthoDB" id="9802795at2"/>
<dbReference type="GO" id="GO:0005737">
    <property type="term" value="C:cytoplasm"/>
    <property type="evidence" value="ECO:0007669"/>
    <property type="project" value="UniProtKB-SubCell"/>
</dbReference>
<dbReference type="RefSeq" id="WP_049685147.1">
    <property type="nucleotide sequence ID" value="NZ_CP009170.1"/>
</dbReference>
<dbReference type="AlphaFoldDB" id="A0A097ARC6"/>
<dbReference type="InterPro" id="IPR020579">
    <property type="entry name" value="Exonuc_VII_lsu_C"/>
</dbReference>
<dbReference type="CDD" id="cd04489">
    <property type="entry name" value="ExoVII_LU_OBF"/>
    <property type="match status" value="1"/>
</dbReference>
<dbReference type="SUPFAM" id="SSF50249">
    <property type="entry name" value="Nucleic acid-binding proteins"/>
    <property type="match status" value="1"/>
</dbReference>
<comment type="catalytic activity">
    <reaction evidence="5 6">
        <text>Exonucleolytic cleavage in either 5'- to 3'- or 3'- to 5'-direction to yield nucleoside 5'-phosphates.</text>
        <dbReference type="EC" id="3.1.11.6"/>
    </reaction>
</comment>
<evidence type="ECO:0000259" key="8">
    <source>
        <dbReference type="Pfam" id="PF13742"/>
    </source>
</evidence>
<protein>
    <recommendedName>
        <fullName evidence="5">Exodeoxyribonuclease 7 large subunit</fullName>
        <ecNumber evidence="5">3.1.11.6</ecNumber>
    </recommendedName>
    <alternativeName>
        <fullName evidence="5">Exodeoxyribonuclease VII large subunit</fullName>
        <shortName evidence="5">Exonuclease VII large subunit</shortName>
    </alternativeName>
</protein>
<evidence type="ECO:0000256" key="5">
    <source>
        <dbReference type="HAMAP-Rule" id="MF_00378"/>
    </source>
</evidence>
<dbReference type="InterPro" id="IPR012340">
    <property type="entry name" value="NA-bd_OB-fold"/>
</dbReference>
<dbReference type="GO" id="GO:0008855">
    <property type="term" value="F:exodeoxyribonuclease VII activity"/>
    <property type="evidence" value="ECO:0007669"/>
    <property type="project" value="UniProtKB-UniRule"/>
</dbReference>
<dbReference type="InterPro" id="IPR003753">
    <property type="entry name" value="Exonuc_VII_L"/>
</dbReference>
<dbReference type="KEGG" id="tki:TKV_c12100"/>
<dbReference type="GO" id="GO:0009318">
    <property type="term" value="C:exodeoxyribonuclease VII complex"/>
    <property type="evidence" value="ECO:0007669"/>
    <property type="project" value="UniProtKB-UniRule"/>
</dbReference>
<feature type="domain" description="Exonuclease VII large subunit C-terminal" evidence="7">
    <location>
        <begin position="123"/>
        <end position="336"/>
    </location>
</feature>
<dbReference type="HOGENOM" id="CLU_023625_3_1_9"/>
<feature type="domain" description="OB-fold nucleic acid binding" evidence="8">
    <location>
        <begin position="6"/>
        <end position="99"/>
    </location>
</feature>
<dbReference type="GO" id="GO:0006308">
    <property type="term" value="P:DNA catabolic process"/>
    <property type="evidence" value="ECO:0007669"/>
    <property type="project" value="UniProtKB-UniRule"/>
</dbReference>
<evidence type="ECO:0000256" key="3">
    <source>
        <dbReference type="ARBA" id="ARBA00022801"/>
    </source>
</evidence>
<dbReference type="STRING" id="2325.TKV_c12100"/>
<comment type="similarity">
    <text evidence="5 6">Belongs to the XseA family.</text>
</comment>
<dbReference type="PANTHER" id="PTHR30008">
    <property type="entry name" value="EXODEOXYRIBONUCLEASE 7 LARGE SUBUNIT"/>
    <property type="match status" value="1"/>
</dbReference>
<comment type="subcellular location">
    <subcellularLocation>
        <location evidence="5 6">Cytoplasm</location>
    </subcellularLocation>
</comment>
<proteinExistence type="inferred from homology"/>
<dbReference type="Pfam" id="PF02601">
    <property type="entry name" value="Exonuc_VII_L"/>
    <property type="match status" value="1"/>
</dbReference>
<dbReference type="NCBIfam" id="TIGR00237">
    <property type="entry name" value="xseA"/>
    <property type="match status" value="1"/>
</dbReference>
<comment type="subunit">
    <text evidence="5">Heterooligomer composed of large and small subunits.</text>
</comment>
<dbReference type="eggNOG" id="COG1570">
    <property type="taxonomic scope" value="Bacteria"/>
</dbReference>
<accession>A0A097ARC6</accession>
<dbReference type="EMBL" id="CP009170">
    <property type="protein sequence ID" value="AIS52381.1"/>
    <property type="molecule type" value="Genomic_DNA"/>
</dbReference>
<keyword evidence="1 5" id="KW-0963">Cytoplasm</keyword>
<evidence type="ECO:0000256" key="4">
    <source>
        <dbReference type="ARBA" id="ARBA00022839"/>
    </source>
</evidence>
<organism evidence="9 10">
    <name type="scientific">Thermoanaerobacter kivui</name>
    <name type="common">Acetogenium kivui</name>
    <dbReference type="NCBI Taxonomy" id="2325"/>
    <lineage>
        <taxon>Bacteria</taxon>
        <taxon>Bacillati</taxon>
        <taxon>Bacillota</taxon>
        <taxon>Clostridia</taxon>
        <taxon>Thermoanaerobacterales</taxon>
        <taxon>Thermoanaerobacteraceae</taxon>
        <taxon>Thermoanaerobacter</taxon>
    </lineage>
</organism>
<evidence type="ECO:0000256" key="2">
    <source>
        <dbReference type="ARBA" id="ARBA00022722"/>
    </source>
</evidence>
<evidence type="ECO:0000259" key="7">
    <source>
        <dbReference type="Pfam" id="PF02601"/>
    </source>
</evidence>
<dbReference type="EC" id="3.1.11.6" evidence="5"/>
<keyword evidence="10" id="KW-1185">Reference proteome</keyword>
<sequence>MQLKALEVREITEYIKKMMDNDIILRNVRVRGEISNLKYHSTGIYFTLKDEVSSLKCVMFNDYRKLLNFTLEDGMSVMVTGKITVYEKNGTYQLYAQSVQSDGVGALYLAFNKLKEKLQKEGLFDSDKKKPIPKNPKKIAVVTSPTGAVIRDIITISKRRNPTVDILVVPVLVQGSSAADEICQALEILNKRSDVDVIILARGGGSLEEIWPFNEEKVARCIHASKIPVVSAVGHETDFTISDFVSDLRAPTPSAAAEIVVPDIKVYQREIFLLKTKLIALMIGELKRKRKDIEGLKKVLYLNSPIKKSEILRHKIDNLKTSLYKEMLSIYNRKKNEFYILIEKLNSLSPLNVLTRGYTIVLDSQERVISTVKAINPQEEIKIMFKDGEAKAVISEVSSYE</sequence>
<evidence type="ECO:0000256" key="6">
    <source>
        <dbReference type="RuleBase" id="RU004355"/>
    </source>
</evidence>
<keyword evidence="2 5" id="KW-0540">Nuclease</keyword>
<gene>
    <name evidence="5 9" type="primary">xseA</name>
    <name evidence="9" type="ORF">TKV_c12100</name>
</gene>
<reference evidence="10" key="1">
    <citation type="journal article" date="2015" name="Genome Announc.">
        <title>Whole-Genome Sequences of 80 Environmental and Clinical Isolates of Burkholderia pseudomallei.</title>
        <authorList>
            <person name="Johnson S.L."/>
            <person name="Baker A.L."/>
            <person name="Chain P.S."/>
            <person name="Currie B.J."/>
            <person name="Daligault H.E."/>
            <person name="Davenport K.W."/>
            <person name="Davis C.B."/>
            <person name="Inglis T.J."/>
            <person name="Kaestli M."/>
            <person name="Koren S."/>
            <person name="Mayo M."/>
            <person name="Merritt A.J."/>
            <person name="Price E.P."/>
            <person name="Sarovich D.S."/>
            <person name="Warner J."/>
            <person name="Rosovitz M.J."/>
        </authorList>
    </citation>
    <scope>NUCLEOTIDE SEQUENCE [LARGE SCALE GENOMIC DNA]</scope>
    <source>
        <strain evidence="10">DSM 2030</strain>
    </source>
</reference>
<comment type="function">
    <text evidence="5">Bidirectionally degrades single-stranded DNA into large acid-insoluble oligonucleotides, which are then degraded further into small acid-soluble oligonucleotides.</text>
</comment>
<dbReference type="Proteomes" id="UP000029669">
    <property type="component" value="Chromosome"/>
</dbReference>
<keyword evidence="3 5" id="KW-0378">Hydrolase</keyword>